<evidence type="ECO:0000256" key="1">
    <source>
        <dbReference type="SAM" id="MobiDB-lite"/>
    </source>
</evidence>
<gene>
    <name evidence="2" type="ORF">AVDCRST_MAG36-108</name>
</gene>
<accession>A0A6J4L067</accession>
<feature type="non-terminal residue" evidence="2">
    <location>
        <position position="1"/>
    </location>
</feature>
<reference evidence="2" key="1">
    <citation type="submission" date="2020-02" db="EMBL/GenBank/DDBJ databases">
        <authorList>
            <person name="Meier V. D."/>
        </authorList>
    </citation>
    <scope>NUCLEOTIDE SEQUENCE</scope>
    <source>
        <strain evidence="2">AVDCRST_MAG36</strain>
    </source>
</reference>
<protein>
    <submittedName>
        <fullName evidence="2">Uncharacterized protein</fullName>
    </submittedName>
</protein>
<feature type="compositionally biased region" description="Basic and acidic residues" evidence="1">
    <location>
        <begin position="104"/>
        <end position="120"/>
    </location>
</feature>
<feature type="region of interest" description="Disordered" evidence="1">
    <location>
        <begin position="1"/>
        <end position="127"/>
    </location>
</feature>
<feature type="non-terminal residue" evidence="2">
    <location>
        <position position="127"/>
    </location>
</feature>
<sequence length="127" mass="13915">ADGATLGAAQGPGVTRGRPAPPAQRMLQPVARPARDRPVAGLRARDQRREVRRRPHRPQRPRRTRRPPARGARQRPPHPPLGRRGDAGAGRAGTAARRVPGARVGDDPRRRQPARQERVVHAPQDGL</sequence>
<dbReference type="EMBL" id="CADCUH010000009">
    <property type="protein sequence ID" value="CAA9315857.1"/>
    <property type="molecule type" value="Genomic_DNA"/>
</dbReference>
<proteinExistence type="predicted"/>
<name>A0A6J4L067_9ACTN</name>
<feature type="compositionally biased region" description="Low complexity" evidence="1">
    <location>
        <begin position="92"/>
        <end position="103"/>
    </location>
</feature>
<dbReference type="AlphaFoldDB" id="A0A6J4L067"/>
<feature type="compositionally biased region" description="Basic residues" evidence="1">
    <location>
        <begin position="50"/>
        <end position="76"/>
    </location>
</feature>
<evidence type="ECO:0000313" key="2">
    <source>
        <dbReference type="EMBL" id="CAA9315857.1"/>
    </source>
</evidence>
<organism evidence="2">
    <name type="scientific">uncultured Nocardioidaceae bacterium</name>
    <dbReference type="NCBI Taxonomy" id="253824"/>
    <lineage>
        <taxon>Bacteria</taxon>
        <taxon>Bacillati</taxon>
        <taxon>Actinomycetota</taxon>
        <taxon>Actinomycetes</taxon>
        <taxon>Propionibacteriales</taxon>
        <taxon>Nocardioidaceae</taxon>
        <taxon>environmental samples</taxon>
    </lineage>
</organism>
<feature type="compositionally biased region" description="Basic and acidic residues" evidence="1">
    <location>
        <begin position="33"/>
        <end position="49"/>
    </location>
</feature>